<dbReference type="Pfam" id="PF17963">
    <property type="entry name" value="Big_9"/>
    <property type="match status" value="1"/>
</dbReference>
<proteinExistence type="predicted"/>
<gene>
    <name evidence="2" type="ORF">ES692_06845</name>
</gene>
<dbReference type="AlphaFoldDB" id="A0A5C7B8L7"/>
<dbReference type="Proteomes" id="UP000321938">
    <property type="component" value="Unassembled WGS sequence"/>
</dbReference>
<feature type="chain" id="PRO_5022692674" description="Repeat protein (TIGR03806 family)" evidence="1">
    <location>
        <begin position="21"/>
        <end position="455"/>
    </location>
</feature>
<reference evidence="2 3" key="1">
    <citation type="submission" date="2019-08" db="EMBL/GenBank/DDBJ databases">
        <title>Genome of Psychroserpens burtonensis ACAM 167.</title>
        <authorList>
            <person name="Bowman J.P."/>
        </authorList>
    </citation>
    <scope>NUCLEOTIDE SEQUENCE [LARGE SCALE GENOMIC DNA]</scope>
    <source>
        <strain evidence="2 3">ACAM 167</strain>
    </source>
</reference>
<keyword evidence="1" id="KW-0732">Signal</keyword>
<dbReference type="OrthoDB" id="338827at2"/>
<feature type="signal peptide" evidence="1">
    <location>
        <begin position="1"/>
        <end position="20"/>
    </location>
</feature>
<evidence type="ECO:0000256" key="1">
    <source>
        <dbReference type="SAM" id="SignalP"/>
    </source>
</evidence>
<dbReference type="EMBL" id="VOSB01000008">
    <property type="protein sequence ID" value="TXE18359.1"/>
    <property type="molecule type" value="Genomic_DNA"/>
</dbReference>
<comment type="caution">
    <text evidence="2">The sequence shown here is derived from an EMBL/GenBank/DDBJ whole genome shotgun (WGS) entry which is preliminary data.</text>
</comment>
<sequence>MLKKYLKFLSIFTFALGLFSCSDDDNYVAITIEANSDSIEVSQNSSITIDVLSNDVNVPSSGLLNTITSQNGTAQVLDPNTTPNDPSDDVIRYTPNNDFVGSDSFQYTICDDNNNCGTGTINITVTPVSIVNFNLEEVPFNTLSEYNFFDGVMKDLDPSFGVFPYDLNSSLFSDYAHKKRFVWMPEGSKANYNSDFTPLDFPIGSVLIKNFYYDNVLPNNTTRIIETRLMYFTQDGWDFAEYVWNDEQTEATFTNSGSFTNVDWLENGVTNTVTYRIPSRNECFACHNKFGTPVPIGPKPQNLNRDLSYPDGAANQLQKWIEVGYLENNLPTSIVSTVKWDDESLDLDLRLRSYLDINCAHCHSEESYCEYRPIRFAFHESEDDTNKGVCVEPDTQIEGTSFIVAPGNLEASVLRYRVTSIEEQNRMPIIGRTLKHEEGVRLIEEWINSLNIDCQ</sequence>
<dbReference type="Gene3D" id="2.60.40.2810">
    <property type="match status" value="1"/>
</dbReference>
<protein>
    <recommendedName>
        <fullName evidence="4">Repeat protein (TIGR03806 family)</fullName>
    </recommendedName>
</protein>
<organism evidence="2 3">
    <name type="scientific">Psychroserpens burtonensis</name>
    <dbReference type="NCBI Taxonomy" id="49278"/>
    <lineage>
        <taxon>Bacteria</taxon>
        <taxon>Pseudomonadati</taxon>
        <taxon>Bacteroidota</taxon>
        <taxon>Flavobacteriia</taxon>
        <taxon>Flavobacteriales</taxon>
        <taxon>Flavobacteriaceae</taxon>
        <taxon>Psychroserpens</taxon>
    </lineage>
</organism>
<keyword evidence="3" id="KW-1185">Reference proteome</keyword>
<dbReference type="PROSITE" id="PS51257">
    <property type="entry name" value="PROKAR_LIPOPROTEIN"/>
    <property type="match status" value="1"/>
</dbReference>
<dbReference type="RefSeq" id="WP_147231433.1">
    <property type="nucleotide sequence ID" value="NZ_VOSB01000008.1"/>
</dbReference>
<evidence type="ECO:0000313" key="3">
    <source>
        <dbReference type="Proteomes" id="UP000321938"/>
    </source>
</evidence>
<accession>A0A5C7B8L7</accession>
<evidence type="ECO:0000313" key="2">
    <source>
        <dbReference type="EMBL" id="TXE18359.1"/>
    </source>
</evidence>
<dbReference type="STRING" id="1123037.GCA_000425305_02157"/>
<name>A0A5C7B8L7_9FLAO</name>
<evidence type="ECO:0008006" key="4">
    <source>
        <dbReference type="Google" id="ProtNLM"/>
    </source>
</evidence>